<dbReference type="Proteomes" id="UP000198942">
    <property type="component" value="Unassembled WGS sequence"/>
</dbReference>
<proteinExistence type="predicted"/>
<evidence type="ECO:0000313" key="1">
    <source>
        <dbReference type="EMBL" id="SEM74826.1"/>
    </source>
</evidence>
<accession>A0A1H8AWG7</accession>
<dbReference type="OrthoDB" id="799010at2"/>
<keyword evidence="2" id="KW-1185">Reference proteome</keyword>
<dbReference type="RefSeq" id="WP_091207613.1">
    <property type="nucleotide sequence ID" value="NZ_FOCL01000001.1"/>
</dbReference>
<gene>
    <name evidence="1" type="ORF">SAMN05192574_101686</name>
</gene>
<reference evidence="2" key="1">
    <citation type="submission" date="2016-10" db="EMBL/GenBank/DDBJ databases">
        <authorList>
            <person name="Varghese N."/>
            <person name="Submissions S."/>
        </authorList>
    </citation>
    <scope>NUCLEOTIDE SEQUENCE [LARGE SCALE GENOMIC DNA]</scope>
    <source>
        <strain evidence="2">Gh-48</strain>
    </source>
</reference>
<organism evidence="1 2">
    <name type="scientific">Mucilaginibacter gossypiicola</name>
    <dbReference type="NCBI Taxonomy" id="551995"/>
    <lineage>
        <taxon>Bacteria</taxon>
        <taxon>Pseudomonadati</taxon>
        <taxon>Bacteroidota</taxon>
        <taxon>Sphingobacteriia</taxon>
        <taxon>Sphingobacteriales</taxon>
        <taxon>Sphingobacteriaceae</taxon>
        <taxon>Mucilaginibacter</taxon>
    </lineage>
</organism>
<sequence>MEEQNPAFNFDLVYAGKVVNCKVVMQPQGYEVIFDGRFMATIAHTDDWTWIQESGVILPDSIIEEIGLHVESEYK</sequence>
<dbReference type="STRING" id="551995.SAMN05192574_101686"/>
<evidence type="ECO:0000313" key="2">
    <source>
        <dbReference type="Proteomes" id="UP000198942"/>
    </source>
</evidence>
<protein>
    <submittedName>
        <fullName evidence="1">Uncharacterized protein</fullName>
    </submittedName>
</protein>
<dbReference type="EMBL" id="FOCL01000001">
    <property type="protein sequence ID" value="SEM74826.1"/>
    <property type="molecule type" value="Genomic_DNA"/>
</dbReference>
<name>A0A1H8AWG7_9SPHI</name>
<dbReference type="AlphaFoldDB" id="A0A1H8AWG7"/>